<reference evidence="3 4" key="1">
    <citation type="submission" date="2019-05" db="EMBL/GenBank/DDBJ databases">
        <title>Genome-based reclassification of Lactobacillus casei as Lactobacillus casei subsp. casei. subsp.nov., description of Lactobacillus casei subsp. zeae subsp. nov., and emended description of Lactobacillus casei.</title>
        <authorList>
            <person name="Huang C.-H."/>
        </authorList>
    </citation>
    <scope>NUCLEOTIDE SEQUENCE [LARGE SCALE GENOMIC DNA]</scope>
    <source>
        <strain evidence="3 4">CRBIP24.44</strain>
    </source>
</reference>
<dbReference type="GeneID" id="45549992"/>
<name>A0A5R8LFW8_LACZE</name>
<sequence length="410" mass="46414">MNLNVGIDVSKAKLDYCGLDSAKKVIFQDKTTNTPDGAGQIEKLILEWAKRQDDSLKIVIGMEATSVYNIHPTLYFEQSSALSALDATVVTLNPKMTHRYSQLFDDDKTDTIDAFHIADFLRIGRYQVPVTRDEKHIALQRLTRERYHVVKQITDGKNHFLNNLYFRLNTLEAELPTSVFGNTMMTVLSGEKYTLDEIAQMPLQTLTQDLNQLSHGRFGDPEAIAKALQKAIRSSYRLSKTVADSVDQVMAIYINQIRMLQKQLKALDKSITDLCAVIDGSQSTQSIPGVGPVYSAGLLAEIGQIERFPSEASLASYAGLVWRRSQSGNGERQLTPRTHNGDQYLRYYLIEAANSVRAHDPTFARFYDKKYREVPKYQHRRACVMTARKLVRVIYALLKNHELYKPAKAV</sequence>
<dbReference type="Pfam" id="PF01548">
    <property type="entry name" value="DEDD_Tnp_IS110"/>
    <property type="match status" value="1"/>
</dbReference>
<dbReference type="InterPro" id="IPR003346">
    <property type="entry name" value="Transposase_20"/>
</dbReference>
<feature type="domain" description="Transposase IS116/IS110/IS902 C-terminal" evidence="2">
    <location>
        <begin position="285"/>
        <end position="367"/>
    </location>
</feature>
<gene>
    <name evidence="3" type="ORF">FEI15_15570</name>
</gene>
<comment type="caution">
    <text evidence="3">The sequence shown here is derived from an EMBL/GenBank/DDBJ whole genome shotgun (WGS) entry which is preliminary data.</text>
</comment>
<evidence type="ECO:0000259" key="1">
    <source>
        <dbReference type="Pfam" id="PF01548"/>
    </source>
</evidence>
<dbReference type="Pfam" id="PF02371">
    <property type="entry name" value="Transposase_20"/>
    <property type="match status" value="1"/>
</dbReference>
<dbReference type="GO" id="GO:0003677">
    <property type="term" value="F:DNA binding"/>
    <property type="evidence" value="ECO:0007669"/>
    <property type="project" value="InterPro"/>
</dbReference>
<dbReference type="GO" id="GO:0004803">
    <property type="term" value="F:transposase activity"/>
    <property type="evidence" value="ECO:0007669"/>
    <property type="project" value="InterPro"/>
</dbReference>
<protein>
    <submittedName>
        <fullName evidence="3">IS110 family transposase</fullName>
    </submittedName>
</protein>
<evidence type="ECO:0000313" key="3">
    <source>
        <dbReference type="EMBL" id="TLF35362.1"/>
    </source>
</evidence>
<dbReference type="InterPro" id="IPR002525">
    <property type="entry name" value="Transp_IS110-like_N"/>
</dbReference>
<dbReference type="PANTHER" id="PTHR33055">
    <property type="entry name" value="TRANSPOSASE FOR INSERTION SEQUENCE ELEMENT IS1111A"/>
    <property type="match status" value="1"/>
</dbReference>
<evidence type="ECO:0000259" key="2">
    <source>
        <dbReference type="Pfam" id="PF02371"/>
    </source>
</evidence>
<evidence type="ECO:0000313" key="4">
    <source>
        <dbReference type="Proteomes" id="UP000309885"/>
    </source>
</evidence>
<dbReference type="EMBL" id="VBWO01000035">
    <property type="protein sequence ID" value="TLF35362.1"/>
    <property type="molecule type" value="Genomic_DNA"/>
</dbReference>
<dbReference type="Proteomes" id="UP000309885">
    <property type="component" value="Unassembled WGS sequence"/>
</dbReference>
<dbReference type="PANTHER" id="PTHR33055:SF13">
    <property type="entry name" value="TRANSPOSASE"/>
    <property type="match status" value="1"/>
</dbReference>
<organism evidence="3 4">
    <name type="scientific">Lacticaseibacillus zeae</name>
    <name type="common">Lactobacillus zeae</name>
    <dbReference type="NCBI Taxonomy" id="57037"/>
    <lineage>
        <taxon>Bacteria</taxon>
        <taxon>Bacillati</taxon>
        <taxon>Bacillota</taxon>
        <taxon>Bacilli</taxon>
        <taxon>Lactobacillales</taxon>
        <taxon>Lactobacillaceae</taxon>
        <taxon>Lacticaseibacillus</taxon>
    </lineage>
</organism>
<proteinExistence type="predicted"/>
<dbReference type="RefSeq" id="WP_039639065.1">
    <property type="nucleotide sequence ID" value="NZ_CP074379.1"/>
</dbReference>
<dbReference type="AlphaFoldDB" id="A0A5R8LFW8"/>
<dbReference type="InterPro" id="IPR047650">
    <property type="entry name" value="Transpos_IS110"/>
</dbReference>
<accession>A0A5R8LFW8</accession>
<feature type="domain" description="Transposase IS110-like N-terminal" evidence="1">
    <location>
        <begin position="5"/>
        <end position="164"/>
    </location>
</feature>
<dbReference type="GO" id="GO:0006313">
    <property type="term" value="P:DNA transposition"/>
    <property type="evidence" value="ECO:0007669"/>
    <property type="project" value="InterPro"/>
</dbReference>
<dbReference type="NCBIfam" id="NF033542">
    <property type="entry name" value="transpos_IS110"/>
    <property type="match status" value="1"/>
</dbReference>